<name>A0ABV4LFH9_9VIBR</name>
<sequence>MKIQYLSDIHLEVASLDIPLTDADIVVLAGDIHANAIRAVDWASRFPQEVIFVLGNHEFYSGGTITCLPSDLKDYANKYPNVHVLNNQSIVIDDVAFHGCTFWTDFELYGNPDLAFYYAQKSMSDYRRINFDNAQTFTPQLSAALHQKSVAWLSEAIRLSSSLKNVVVTHHLPTQDAIHEKFKDSVLNPAFASDCSQLFSHRITAWFYGHNHDCRVFEKEGIKFLTNQRGYHGYEVVDDFDAYKTLEI</sequence>
<dbReference type="EMBL" id="JBGOOJ010000004">
    <property type="protein sequence ID" value="MEZ8089698.1"/>
    <property type="molecule type" value="Genomic_DNA"/>
</dbReference>
<dbReference type="PANTHER" id="PTHR37844">
    <property type="entry name" value="SER/THR PROTEIN PHOSPHATASE SUPERFAMILY (AFU_ORTHOLOGUE AFUA_1G14840)"/>
    <property type="match status" value="1"/>
</dbReference>
<accession>A0ABV4LFH9</accession>
<dbReference type="Pfam" id="PF00149">
    <property type="entry name" value="Metallophos"/>
    <property type="match status" value="1"/>
</dbReference>
<dbReference type="Gene3D" id="3.60.21.10">
    <property type="match status" value="1"/>
</dbReference>
<gene>
    <name evidence="2" type="ORF">ACED24_06515</name>
</gene>
<feature type="domain" description="Calcineurin-like phosphoesterase" evidence="1">
    <location>
        <begin position="19"/>
        <end position="213"/>
    </location>
</feature>
<organism evidence="2 3">
    <name type="scientific">Vibrio kanaloae</name>
    <dbReference type="NCBI Taxonomy" id="170673"/>
    <lineage>
        <taxon>Bacteria</taxon>
        <taxon>Pseudomonadati</taxon>
        <taxon>Pseudomonadota</taxon>
        <taxon>Gammaproteobacteria</taxon>
        <taxon>Vibrionales</taxon>
        <taxon>Vibrionaceae</taxon>
        <taxon>Vibrio</taxon>
    </lineage>
</organism>
<protein>
    <submittedName>
        <fullName evidence="2">Metallophosphoesterase</fullName>
    </submittedName>
</protein>
<dbReference type="InterPro" id="IPR029052">
    <property type="entry name" value="Metallo-depent_PP-like"/>
</dbReference>
<evidence type="ECO:0000313" key="3">
    <source>
        <dbReference type="Proteomes" id="UP001569177"/>
    </source>
</evidence>
<evidence type="ECO:0000259" key="1">
    <source>
        <dbReference type="Pfam" id="PF00149"/>
    </source>
</evidence>
<proteinExistence type="predicted"/>
<dbReference type="InterPro" id="IPR004843">
    <property type="entry name" value="Calcineurin-like_PHP"/>
</dbReference>
<evidence type="ECO:0000313" key="2">
    <source>
        <dbReference type="EMBL" id="MEZ8089698.1"/>
    </source>
</evidence>
<keyword evidence="3" id="KW-1185">Reference proteome</keyword>
<dbReference type="SUPFAM" id="SSF56300">
    <property type="entry name" value="Metallo-dependent phosphatases"/>
    <property type="match status" value="1"/>
</dbReference>
<dbReference type="Proteomes" id="UP001569177">
    <property type="component" value="Unassembled WGS sequence"/>
</dbReference>
<dbReference type="RefSeq" id="WP_017058645.1">
    <property type="nucleotide sequence ID" value="NZ_JBGONX010000007.1"/>
</dbReference>
<comment type="caution">
    <text evidence="2">The sequence shown here is derived from an EMBL/GenBank/DDBJ whole genome shotgun (WGS) entry which is preliminary data.</text>
</comment>
<dbReference type="PANTHER" id="PTHR37844:SF2">
    <property type="entry name" value="SER_THR PROTEIN PHOSPHATASE SUPERFAMILY (AFU_ORTHOLOGUE AFUA_1G14840)"/>
    <property type="match status" value="1"/>
</dbReference>
<reference evidence="2 3" key="1">
    <citation type="submission" date="2024-06" db="EMBL/GenBank/DDBJ databases">
        <authorList>
            <person name="Steensen K."/>
            <person name="Seneca J."/>
            <person name="Bartlau N."/>
            <person name="Yu A.X."/>
            <person name="Polz M.F."/>
        </authorList>
    </citation>
    <scope>NUCLEOTIDE SEQUENCE [LARGE SCALE GENOMIC DNA]</scope>
    <source>
        <strain evidence="2 3">5S240</strain>
    </source>
</reference>